<protein>
    <submittedName>
        <fullName evidence="1">Uncharacterized protein</fullName>
    </submittedName>
</protein>
<accession>A0AB39AJS1</accession>
<proteinExistence type="predicted"/>
<organism evidence="1">
    <name type="scientific">Vibrio phage P018-4</name>
    <dbReference type="NCBI Taxonomy" id="3229728"/>
    <lineage>
        <taxon>Viruses</taxon>
        <taxon>Duplodnaviria</taxon>
        <taxon>Heunggongvirae</taxon>
        <taxon>Uroviricota</taxon>
        <taxon>Caudoviricetes</taxon>
    </lineage>
</organism>
<name>A0AB39AJS1_9CAUD</name>
<sequence>MTNITQTDPDHEDTFFINSIKINVAKKYNVCQSKVHVFFSDEEGEYCIYVEGLFAGYYQIDNYDLEE</sequence>
<dbReference type="EMBL" id="PP934186">
    <property type="protein sequence ID" value="XDG30962.1"/>
    <property type="molecule type" value="Genomic_DNA"/>
</dbReference>
<evidence type="ECO:0000313" key="1">
    <source>
        <dbReference type="EMBL" id="XDG30962.1"/>
    </source>
</evidence>
<reference evidence="1" key="1">
    <citation type="submission" date="2024-06" db="EMBL/GenBank/DDBJ databases">
        <authorList>
            <person name="Yang R."/>
        </authorList>
    </citation>
    <scope>NUCLEOTIDE SEQUENCE</scope>
</reference>